<reference evidence="7 8" key="1">
    <citation type="submission" date="2019-10" db="EMBL/GenBank/DDBJ databases">
        <title>Cognatihalovulum marinum gen. nov. sp. nov., a new member of the family Rhodobacteraceae isolated from deep seawater of the Northwest Indian Ocean.</title>
        <authorList>
            <person name="Ruan C."/>
            <person name="Wang J."/>
            <person name="Zheng X."/>
            <person name="Song L."/>
            <person name="Zhu Y."/>
            <person name="Huang Y."/>
            <person name="Lu Z."/>
            <person name="Du W."/>
            <person name="Huang L."/>
            <person name="Dai X."/>
        </authorList>
    </citation>
    <scope>NUCLEOTIDE SEQUENCE [LARGE SCALE GENOMIC DNA]</scope>
    <source>
        <strain evidence="7 8">2CG4</strain>
    </source>
</reference>
<sequence>MLQLDRYILRQIAMAFVFFTFILAGVIWLSQAVRLIDLVLSSGQSLIRLFEFSLLVLPRVLSMVVPLAGFAAVLYVVNKLYSEAELVVMMMSGQGPYALARPVAAFAALVGLTTLLMTNILAPWGELKLDRDRQALTTELANALIREGRFLHPVDGLTIFIRRAGDNGRMEGVFLHDERDPERPVTYTAEQALLLRDGDVARLIMSRGAALSYSPENRLLGRVQFDDFTYDLSDLIADVPETPQRAGALWTWQLIAPDAEVRALRRFNRGYFLAAGHERIVFGVHAFLLPILGLAVMLTGGYRRRGFGKRILAAVAAGVALIVAGMGAKSMVIGAPAAWPVSYAPAAAATLLSLVLFRSASRPRRLATAAAATTA</sequence>
<gene>
    <name evidence="7" type="ORF">GE300_09670</name>
</gene>
<dbReference type="GO" id="GO:0015920">
    <property type="term" value="P:lipopolysaccharide transport"/>
    <property type="evidence" value="ECO:0007669"/>
    <property type="project" value="TreeGrafter"/>
</dbReference>
<dbReference type="RefSeq" id="WP_154446368.1">
    <property type="nucleotide sequence ID" value="NZ_WIND01000006.1"/>
</dbReference>
<organism evidence="7 8">
    <name type="scientific">Halovulum marinum</name>
    <dbReference type="NCBI Taxonomy" id="2662447"/>
    <lineage>
        <taxon>Bacteria</taxon>
        <taxon>Pseudomonadati</taxon>
        <taxon>Pseudomonadota</taxon>
        <taxon>Alphaproteobacteria</taxon>
        <taxon>Rhodobacterales</taxon>
        <taxon>Paracoccaceae</taxon>
        <taxon>Halovulum</taxon>
    </lineage>
</organism>
<evidence type="ECO:0000256" key="5">
    <source>
        <dbReference type="ARBA" id="ARBA00023136"/>
    </source>
</evidence>
<comment type="caution">
    <text evidence="7">The sequence shown here is derived from an EMBL/GenBank/DDBJ whole genome shotgun (WGS) entry which is preliminary data.</text>
</comment>
<evidence type="ECO:0000313" key="7">
    <source>
        <dbReference type="EMBL" id="MSU89876.1"/>
    </source>
</evidence>
<feature type="transmembrane region" description="Helical" evidence="6">
    <location>
        <begin position="280"/>
        <end position="299"/>
    </location>
</feature>
<feature type="transmembrane region" description="Helical" evidence="6">
    <location>
        <begin position="56"/>
        <end position="77"/>
    </location>
</feature>
<dbReference type="EMBL" id="WIND01000006">
    <property type="protein sequence ID" value="MSU89876.1"/>
    <property type="molecule type" value="Genomic_DNA"/>
</dbReference>
<dbReference type="AlphaFoldDB" id="A0A6L5YZX8"/>
<evidence type="ECO:0000256" key="2">
    <source>
        <dbReference type="ARBA" id="ARBA00022475"/>
    </source>
</evidence>
<keyword evidence="4 6" id="KW-1133">Transmembrane helix</keyword>
<evidence type="ECO:0000256" key="4">
    <source>
        <dbReference type="ARBA" id="ARBA00022989"/>
    </source>
</evidence>
<keyword evidence="8" id="KW-1185">Reference proteome</keyword>
<evidence type="ECO:0000256" key="1">
    <source>
        <dbReference type="ARBA" id="ARBA00004651"/>
    </source>
</evidence>
<dbReference type="Pfam" id="PF03739">
    <property type="entry name" value="LptF_LptG"/>
    <property type="match status" value="1"/>
</dbReference>
<evidence type="ECO:0000256" key="6">
    <source>
        <dbReference type="SAM" id="Phobius"/>
    </source>
</evidence>
<dbReference type="PANTHER" id="PTHR33529:SF6">
    <property type="entry name" value="YJGP_YJGQ FAMILY PERMEASE"/>
    <property type="match status" value="1"/>
</dbReference>
<evidence type="ECO:0000256" key="3">
    <source>
        <dbReference type="ARBA" id="ARBA00022692"/>
    </source>
</evidence>
<feature type="transmembrane region" description="Helical" evidence="6">
    <location>
        <begin position="98"/>
        <end position="122"/>
    </location>
</feature>
<feature type="transmembrane region" description="Helical" evidence="6">
    <location>
        <begin position="311"/>
        <end position="331"/>
    </location>
</feature>
<keyword evidence="3 6" id="KW-0812">Transmembrane</keyword>
<keyword evidence="2" id="KW-1003">Cell membrane</keyword>
<proteinExistence type="predicted"/>
<feature type="transmembrane region" description="Helical" evidence="6">
    <location>
        <begin position="12"/>
        <end position="36"/>
    </location>
</feature>
<dbReference type="GO" id="GO:0043190">
    <property type="term" value="C:ATP-binding cassette (ABC) transporter complex"/>
    <property type="evidence" value="ECO:0007669"/>
    <property type="project" value="TreeGrafter"/>
</dbReference>
<comment type="subcellular location">
    <subcellularLocation>
        <location evidence="1">Cell membrane</location>
        <topology evidence="1">Multi-pass membrane protein</topology>
    </subcellularLocation>
</comment>
<protein>
    <submittedName>
        <fullName evidence="7">LptF/LptG family permease</fullName>
    </submittedName>
</protein>
<feature type="transmembrane region" description="Helical" evidence="6">
    <location>
        <begin position="337"/>
        <end position="357"/>
    </location>
</feature>
<accession>A0A6L5YZX8</accession>
<keyword evidence="5 6" id="KW-0472">Membrane</keyword>
<name>A0A6L5YZX8_9RHOB</name>
<dbReference type="InterPro" id="IPR005495">
    <property type="entry name" value="LptG/LptF_permease"/>
</dbReference>
<dbReference type="Proteomes" id="UP000474957">
    <property type="component" value="Unassembled WGS sequence"/>
</dbReference>
<dbReference type="PANTHER" id="PTHR33529">
    <property type="entry name" value="SLR0882 PROTEIN-RELATED"/>
    <property type="match status" value="1"/>
</dbReference>
<evidence type="ECO:0000313" key="8">
    <source>
        <dbReference type="Proteomes" id="UP000474957"/>
    </source>
</evidence>